<dbReference type="OrthoDB" id="504708at2759"/>
<sequence>MSTANPSPSPILGNITEICFVTPNIYTTIDGLSKTGIGPFQIFDFNASTVREQELYGERGTDLFRLKVAFAKQGSLVVEIMQPLPGGSGTKPSLMQAYLDENGGKAGVQHIAWDMGDVRVPMEERISLMKARGFELVMQGVWMGTKGTCRFVFFDTLGTIGTVFETIVFSEDWEDPEGGVVSL</sequence>
<dbReference type="EMBL" id="KN846953">
    <property type="protein sequence ID" value="KIV79041.1"/>
    <property type="molecule type" value="Genomic_DNA"/>
</dbReference>
<reference evidence="1 2" key="1">
    <citation type="submission" date="2015-01" db="EMBL/GenBank/DDBJ databases">
        <title>The Genome Sequence of Exophiala sideris CBS121828.</title>
        <authorList>
            <consortium name="The Broad Institute Genomics Platform"/>
            <person name="Cuomo C."/>
            <person name="de Hoog S."/>
            <person name="Gorbushina A."/>
            <person name="Stielow B."/>
            <person name="Teixiera M."/>
            <person name="Abouelleil A."/>
            <person name="Chapman S.B."/>
            <person name="Priest M."/>
            <person name="Young S.K."/>
            <person name="Wortman J."/>
            <person name="Nusbaum C."/>
            <person name="Birren B."/>
        </authorList>
    </citation>
    <scope>NUCLEOTIDE SEQUENCE [LARGE SCALE GENOMIC DNA]</scope>
    <source>
        <strain evidence="1 2">CBS 121828</strain>
    </source>
</reference>
<protein>
    <recommendedName>
        <fullName evidence="3">VOC domain-containing protein</fullName>
    </recommendedName>
</protein>
<dbReference type="Proteomes" id="UP000053599">
    <property type="component" value="Unassembled WGS sequence"/>
</dbReference>
<dbReference type="HOGENOM" id="CLU_046006_3_1_1"/>
<dbReference type="AlphaFoldDB" id="A0A0D1WV68"/>
<dbReference type="Pfam" id="PF13669">
    <property type="entry name" value="Glyoxalase_4"/>
    <property type="match status" value="1"/>
</dbReference>
<organism evidence="1 2">
    <name type="scientific">Exophiala sideris</name>
    <dbReference type="NCBI Taxonomy" id="1016849"/>
    <lineage>
        <taxon>Eukaryota</taxon>
        <taxon>Fungi</taxon>
        <taxon>Dikarya</taxon>
        <taxon>Ascomycota</taxon>
        <taxon>Pezizomycotina</taxon>
        <taxon>Eurotiomycetes</taxon>
        <taxon>Chaetothyriomycetidae</taxon>
        <taxon>Chaetothyriales</taxon>
        <taxon>Herpotrichiellaceae</taxon>
        <taxon>Exophiala</taxon>
    </lineage>
</organism>
<evidence type="ECO:0000313" key="1">
    <source>
        <dbReference type="EMBL" id="KIV79041.1"/>
    </source>
</evidence>
<evidence type="ECO:0000313" key="2">
    <source>
        <dbReference type="Proteomes" id="UP000053599"/>
    </source>
</evidence>
<dbReference type="InterPro" id="IPR029068">
    <property type="entry name" value="Glyas_Bleomycin-R_OHBP_Dase"/>
</dbReference>
<gene>
    <name evidence="1" type="ORF">PV11_06631</name>
</gene>
<evidence type="ECO:0008006" key="3">
    <source>
        <dbReference type="Google" id="ProtNLM"/>
    </source>
</evidence>
<accession>A0A0D1WV68</accession>
<name>A0A0D1WV68_9EURO</name>
<dbReference type="SUPFAM" id="SSF54593">
    <property type="entry name" value="Glyoxalase/Bleomycin resistance protein/Dihydroxybiphenyl dioxygenase"/>
    <property type="match status" value="1"/>
</dbReference>
<dbReference type="Gene3D" id="3.10.180.10">
    <property type="entry name" value="2,3-Dihydroxybiphenyl 1,2-Dioxygenase, domain 1"/>
    <property type="match status" value="1"/>
</dbReference>
<proteinExistence type="predicted"/>